<evidence type="ECO:0000313" key="3">
    <source>
        <dbReference type="Proteomes" id="UP001168128"/>
    </source>
</evidence>
<dbReference type="EMBL" id="JAULSJ010000020">
    <property type="protein sequence ID" value="MDO3425888.1"/>
    <property type="molecule type" value="Genomic_DNA"/>
</dbReference>
<keyword evidence="3" id="KW-1185">Reference proteome</keyword>
<feature type="chain" id="PRO_5047335361" evidence="1">
    <location>
        <begin position="26"/>
        <end position="303"/>
    </location>
</feature>
<comment type="caution">
    <text evidence="2">The sequence shown here is derived from an EMBL/GenBank/DDBJ whole genome shotgun (WGS) entry which is preliminary data.</text>
</comment>
<dbReference type="Proteomes" id="UP001168128">
    <property type="component" value="Unassembled WGS sequence"/>
</dbReference>
<dbReference type="RefSeq" id="WP_302716487.1">
    <property type="nucleotide sequence ID" value="NZ_JAULSJ010000020.1"/>
</dbReference>
<organism evidence="2 3">
    <name type="scientific">Chryseobacterium urinae</name>
    <dbReference type="NCBI Taxonomy" id="3058400"/>
    <lineage>
        <taxon>Bacteria</taxon>
        <taxon>Pseudomonadati</taxon>
        <taxon>Bacteroidota</taxon>
        <taxon>Flavobacteriia</taxon>
        <taxon>Flavobacteriales</taxon>
        <taxon>Weeksellaceae</taxon>
        <taxon>Chryseobacterium group</taxon>
        <taxon>Chryseobacterium</taxon>
    </lineage>
</organism>
<evidence type="ECO:0000313" key="2">
    <source>
        <dbReference type="EMBL" id="MDO3425888.1"/>
    </source>
</evidence>
<sequence>MKFEFSTFKTVALCSLMMFANYSLSAQTKFSLDDDFVKKFNYETFYPVEYKQIVDGSKTRNAYMISIDKPIPISSDELKGSFNIISDKMRFTDDGVEGLFLENELSEEVTKYFEVDDSNVLLVENENTKKLYMLESSILQSMKNEKAKIQKNISDRKTINDLMQSIGYKPYQLGENLYIKTKYYRILCNNSTYEVLQKDKDYLKKIDGWYEQQQTVRKQIIATTPKLANYLRLYRLQRNRMSKADISAWSAITKSATALNNKQVYLTDKLWGLVELNDTTKNYLKYSDEFIDYLGASTGVLGL</sequence>
<name>A0ABT8U8E3_9FLAO</name>
<feature type="signal peptide" evidence="1">
    <location>
        <begin position="1"/>
        <end position="25"/>
    </location>
</feature>
<evidence type="ECO:0000256" key="1">
    <source>
        <dbReference type="SAM" id="SignalP"/>
    </source>
</evidence>
<gene>
    <name evidence="2" type="ORF">QWT87_13390</name>
</gene>
<protein>
    <submittedName>
        <fullName evidence="2">Uncharacterized protein</fullName>
    </submittedName>
</protein>
<keyword evidence="1" id="KW-0732">Signal</keyword>
<reference evidence="2" key="1">
    <citation type="submission" date="2023-07" db="EMBL/GenBank/DDBJ databases">
        <title>AMR profile of multidrug- resistance Chryseobacterium gambrini related strain.</title>
        <authorList>
            <person name="Kirdat K."/>
            <person name="Bhatt A."/>
            <person name="Kuyare S."/>
            <person name="Yadav A."/>
        </authorList>
    </citation>
    <scope>NUCLEOTIDE SEQUENCE</scope>
    <source>
        <strain evidence="2">APV-1</strain>
    </source>
</reference>
<accession>A0ABT8U8E3</accession>
<proteinExistence type="predicted"/>